<dbReference type="Proteomes" id="UP000298327">
    <property type="component" value="Unassembled WGS sequence"/>
</dbReference>
<evidence type="ECO:0000256" key="7">
    <source>
        <dbReference type="ARBA" id="ARBA00023004"/>
    </source>
</evidence>
<keyword evidence="6" id="KW-0560">Oxidoreductase</keyword>
<dbReference type="InterPro" id="IPR036396">
    <property type="entry name" value="Cyt_P450_sf"/>
</dbReference>
<evidence type="ECO:0000256" key="5">
    <source>
        <dbReference type="ARBA" id="ARBA00022723"/>
    </source>
</evidence>
<dbReference type="GO" id="GO:0020037">
    <property type="term" value="F:heme binding"/>
    <property type="evidence" value="ECO:0007669"/>
    <property type="project" value="InterPro"/>
</dbReference>
<proteinExistence type="inferred from homology"/>
<keyword evidence="12" id="KW-1185">Reference proteome</keyword>
<feature type="binding site" description="axial binding residue" evidence="9">
    <location>
        <position position="434"/>
    </location>
    <ligand>
        <name>heme</name>
        <dbReference type="ChEBI" id="CHEBI:30413"/>
    </ligand>
    <ligandPart>
        <name>Fe</name>
        <dbReference type="ChEBI" id="CHEBI:18248"/>
    </ligandPart>
</feature>
<name>A0A4Y9Y100_9AGAM</name>
<dbReference type="PANTHER" id="PTHR46300">
    <property type="entry name" value="P450, PUTATIVE (EUROFUNG)-RELATED-RELATED"/>
    <property type="match status" value="1"/>
</dbReference>
<sequence length="507" mass="56997">MSVSPALLIAVIAVTFIASRRRCVTPYPPSLPTWPFFGNFFSIPTRVPWKTYADWSKILHRDLISVWAFGQLTVVINSKKAAKELLERRSAKYSDRPFPPIIKLLGWDFGTGMLPYGDKWRTRRRLMHKHFHFNAALAYRPLQEAKVHDFLRHVHGDKWRFERYLRVAAADISLSISYGHGVGDPDEDRFVRAAEDSMAMLSGAVFPGAMVVNVFPFLRHLPEWLPGMGFQAYARRCKEITSDMINTPWDSVKQGMVDGTARPSMASTLISQMREPSAGEDTEDAAKDACVITYVAGADTTVAAVTGGVLALLLHPQVQRRAQKEIDTVVGRDRLPGYEDRQSLPYVEAVYREVLRWMIVAPLSLPHAAYEDDVYEGFFIPKGAQVIVNLWAMLHNPDEYPEPEVFKPERFLTYDGTLTDDDVKIVFGSGRRVCSGLHVADSTVWLLLVSTLAVFNIVPAKDEHGNEICAEVACTDGLVSHPLPFQCIFETRDNEAEVLLSQLKEAD</sequence>
<dbReference type="PANTHER" id="PTHR46300:SF7">
    <property type="entry name" value="P450, PUTATIVE (EUROFUNG)-RELATED"/>
    <property type="match status" value="1"/>
</dbReference>
<comment type="similarity">
    <text evidence="3">Belongs to the cytochrome P450 family.</text>
</comment>
<dbReference type="InterPro" id="IPR050364">
    <property type="entry name" value="Cytochrome_P450_fung"/>
</dbReference>
<gene>
    <name evidence="11" type="ORF">EVG20_g9214</name>
</gene>
<evidence type="ECO:0000256" key="4">
    <source>
        <dbReference type="ARBA" id="ARBA00022617"/>
    </source>
</evidence>
<evidence type="ECO:0000313" key="12">
    <source>
        <dbReference type="Proteomes" id="UP000298327"/>
    </source>
</evidence>
<dbReference type="CDD" id="cd11065">
    <property type="entry name" value="CYP64-like"/>
    <property type="match status" value="1"/>
</dbReference>
<comment type="caution">
    <text evidence="11">The sequence shown here is derived from an EMBL/GenBank/DDBJ whole genome shotgun (WGS) entry which is preliminary data.</text>
</comment>
<feature type="signal peptide" evidence="10">
    <location>
        <begin position="1"/>
        <end position="19"/>
    </location>
</feature>
<dbReference type="GO" id="GO:0005506">
    <property type="term" value="F:iron ion binding"/>
    <property type="evidence" value="ECO:0007669"/>
    <property type="project" value="InterPro"/>
</dbReference>
<feature type="chain" id="PRO_5021384180" description="Cytochrome P450" evidence="10">
    <location>
        <begin position="20"/>
        <end position="507"/>
    </location>
</feature>
<evidence type="ECO:0000256" key="8">
    <source>
        <dbReference type="ARBA" id="ARBA00023033"/>
    </source>
</evidence>
<dbReference type="Gene3D" id="1.10.630.10">
    <property type="entry name" value="Cytochrome P450"/>
    <property type="match status" value="1"/>
</dbReference>
<dbReference type="GO" id="GO:0004497">
    <property type="term" value="F:monooxygenase activity"/>
    <property type="evidence" value="ECO:0007669"/>
    <property type="project" value="UniProtKB-KW"/>
</dbReference>
<reference evidence="11 12" key="1">
    <citation type="submission" date="2019-02" db="EMBL/GenBank/DDBJ databases">
        <title>Genome sequencing of the rare red list fungi Dentipellis fragilis.</title>
        <authorList>
            <person name="Buettner E."/>
            <person name="Kellner H."/>
        </authorList>
    </citation>
    <scope>NUCLEOTIDE SEQUENCE [LARGE SCALE GENOMIC DNA]</scope>
    <source>
        <strain evidence="11 12">DSM 105465</strain>
    </source>
</reference>
<evidence type="ECO:0000256" key="3">
    <source>
        <dbReference type="ARBA" id="ARBA00010617"/>
    </source>
</evidence>
<evidence type="ECO:0000256" key="10">
    <source>
        <dbReference type="SAM" id="SignalP"/>
    </source>
</evidence>
<dbReference type="InterPro" id="IPR001128">
    <property type="entry name" value="Cyt_P450"/>
</dbReference>
<dbReference type="EMBL" id="SEOQ01000890">
    <property type="protein sequence ID" value="TFY55722.1"/>
    <property type="molecule type" value="Genomic_DNA"/>
</dbReference>
<keyword evidence="4 9" id="KW-0349">Heme</keyword>
<accession>A0A4Y9Y100</accession>
<evidence type="ECO:0000256" key="2">
    <source>
        <dbReference type="ARBA" id="ARBA00005179"/>
    </source>
</evidence>
<keyword evidence="5 9" id="KW-0479">Metal-binding</keyword>
<protein>
    <recommendedName>
        <fullName evidence="13">Cytochrome P450</fullName>
    </recommendedName>
</protein>
<organism evidence="11 12">
    <name type="scientific">Dentipellis fragilis</name>
    <dbReference type="NCBI Taxonomy" id="205917"/>
    <lineage>
        <taxon>Eukaryota</taxon>
        <taxon>Fungi</taxon>
        <taxon>Dikarya</taxon>
        <taxon>Basidiomycota</taxon>
        <taxon>Agaricomycotina</taxon>
        <taxon>Agaricomycetes</taxon>
        <taxon>Russulales</taxon>
        <taxon>Hericiaceae</taxon>
        <taxon>Dentipellis</taxon>
    </lineage>
</organism>
<dbReference type="STRING" id="205917.A0A4Y9Y100"/>
<evidence type="ECO:0008006" key="13">
    <source>
        <dbReference type="Google" id="ProtNLM"/>
    </source>
</evidence>
<dbReference type="GO" id="GO:0016705">
    <property type="term" value="F:oxidoreductase activity, acting on paired donors, with incorporation or reduction of molecular oxygen"/>
    <property type="evidence" value="ECO:0007669"/>
    <property type="project" value="InterPro"/>
</dbReference>
<keyword evidence="8" id="KW-0503">Monooxygenase</keyword>
<evidence type="ECO:0000256" key="9">
    <source>
        <dbReference type="PIRSR" id="PIRSR602401-1"/>
    </source>
</evidence>
<keyword evidence="10" id="KW-0732">Signal</keyword>
<evidence type="ECO:0000256" key="6">
    <source>
        <dbReference type="ARBA" id="ARBA00023002"/>
    </source>
</evidence>
<dbReference type="OrthoDB" id="2789670at2759"/>
<dbReference type="PRINTS" id="PR00463">
    <property type="entry name" value="EP450I"/>
</dbReference>
<keyword evidence="7 9" id="KW-0408">Iron</keyword>
<evidence type="ECO:0000256" key="1">
    <source>
        <dbReference type="ARBA" id="ARBA00001971"/>
    </source>
</evidence>
<dbReference type="Pfam" id="PF00067">
    <property type="entry name" value="p450"/>
    <property type="match status" value="1"/>
</dbReference>
<dbReference type="AlphaFoldDB" id="A0A4Y9Y100"/>
<dbReference type="InterPro" id="IPR002401">
    <property type="entry name" value="Cyt_P450_E_grp-I"/>
</dbReference>
<evidence type="ECO:0000313" key="11">
    <source>
        <dbReference type="EMBL" id="TFY55722.1"/>
    </source>
</evidence>
<comment type="cofactor">
    <cofactor evidence="1 9">
        <name>heme</name>
        <dbReference type="ChEBI" id="CHEBI:30413"/>
    </cofactor>
</comment>
<dbReference type="SUPFAM" id="SSF48264">
    <property type="entry name" value="Cytochrome P450"/>
    <property type="match status" value="1"/>
</dbReference>
<comment type="pathway">
    <text evidence="2">Secondary metabolite biosynthesis.</text>
</comment>